<protein>
    <recommendedName>
        <fullName evidence="2">RNA 2',3'-cyclic phosphodiesterase</fullName>
        <shortName evidence="2">RNA 2',3'-CPDase</shortName>
        <ecNumber evidence="2">3.1.4.58</ecNumber>
    </recommendedName>
</protein>
<accession>A0A323TH52</accession>
<keyword evidence="4" id="KW-1185">Reference proteome</keyword>
<feature type="active site" description="Proton acceptor" evidence="2">
    <location>
        <position position="128"/>
    </location>
</feature>
<dbReference type="InterPro" id="IPR009097">
    <property type="entry name" value="Cyclic_Pdiesterase"/>
</dbReference>
<evidence type="ECO:0000256" key="1">
    <source>
        <dbReference type="ARBA" id="ARBA00022801"/>
    </source>
</evidence>
<feature type="short sequence motif" description="HXTX 2" evidence="2">
    <location>
        <begin position="128"/>
        <end position="131"/>
    </location>
</feature>
<dbReference type="Proteomes" id="UP000248214">
    <property type="component" value="Unassembled WGS sequence"/>
</dbReference>
<dbReference type="InterPro" id="IPR004175">
    <property type="entry name" value="RNA_CPDase"/>
</dbReference>
<organism evidence="3 4">
    <name type="scientific">Salipaludibacillus keqinensis</name>
    <dbReference type="NCBI Taxonomy" id="2045207"/>
    <lineage>
        <taxon>Bacteria</taxon>
        <taxon>Bacillati</taxon>
        <taxon>Bacillota</taxon>
        <taxon>Bacilli</taxon>
        <taxon>Bacillales</taxon>
        <taxon>Bacillaceae</taxon>
    </lineage>
</organism>
<dbReference type="EMBL" id="PDOD01000002">
    <property type="protein sequence ID" value="PYZ93810.1"/>
    <property type="molecule type" value="Genomic_DNA"/>
</dbReference>
<dbReference type="GO" id="GO:0008664">
    <property type="term" value="F:RNA 2',3'-cyclic 3'-phosphodiesterase activity"/>
    <property type="evidence" value="ECO:0007669"/>
    <property type="project" value="UniProtKB-EC"/>
</dbReference>
<evidence type="ECO:0000313" key="4">
    <source>
        <dbReference type="Proteomes" id="UP000248214"/>
    </source>
</evidence>
<dbReference type="GO" id="GO:0004113">
    <property type="term" value="F:2',3'-cyclic-nucleotide 3'-phosphodiesterase activity"/>
    <property type="evidence" value="ECO:0007669"/>
    <property type="project" value="InterPro"/>
</dbReference>
<dbReference type="OrthoDB" id="9789350at2"/>
<comment type="function">
    <text evidence="2">Hydrolyzes RNA 2',3'-cyclic phosphodiester to an RNA 2'-phosphomonoester.</text>
</comment>
<sequence length="185" mass="21885">MGNHSFIGIPMSQNIKNSSESIQKTYLLSKYYKNIVHIEDFHMTLLFLGSWDPEKRVKLWKTLETKLSLFHSFSMTFSAIHYFGSSLKPRVFYLEPQKNDQLVTLQSIIQHEAEEQGFPVENRPYRPHVTLAKKWKDSQVNIENKWSFPMKIEETEQIVEQICLYNVRPNQKPMYEKISTIQLAK</sequence>
<dbReference type="SUPFAM" id="SSF55144">
    <property type="entry name" value="LigT-like"/>
    <property type="match status" value="1"/>
</dbReference>
<evidence type="ECO:0000256" key="2">
    <source>
        <dbReference type="HAMAP-Rule" id="MF_01940"/>
    </source>
</evidence>
<dbReference type="AlphaFoldDB" id="A0A323TH52"/>
<comment type="caution">
    <text evidence="3">The sequence shown here is derived from an EMBL/GenBank/DDBJ whole genome shotgun (WGS) entry which is preliminary data.</text>
</comment>
<dbReference type="HAMAP" id="MF_01940">
    <property type="entry name" value="RNA_CPDase"/>
    <property type="match status" value="1"/>
</dbReference>
<dbReference type="Gene3D" id="3.90.1140.10">
    <property type="entry name" value="Cyclic phosphodiesterase"/>
    <property type="match status" value="1"/>
</dbReference>
<comment type="catalytic activity">
    <reaction evidence="2">
        <text>a 3'-end 2',3'-cyclophospho-ribonucleotide-RNA + H2O = a 3'-end 2'-phospho-ribonucleotide-RNA + H(+)</text>
        <dbReference type="Rhea" id="RHEA:11828"/>
        <dbReference type="Rhea" id="RHEA-COMP:10464"/>
        <dbReference type="Rhea" id="RHEA-COMP:17353"/>
        <dbReference type="ChEBI" id="CHEBI:15377"/>
        <dbReference type="ChEBI" id="CHEBI:15378"/>
        <dbReference type="ChEBI" id="CHEBI:83064"/>
        <dbReference type="ChEBI" id="CHEBI:173113"/>
        <dbReference type="EC" id="3.1.4.58"/>
    </reaction>
</comment>
<dbReference type="PANTHER" id="PTHR35561:SF1">
    <property type="entry name" value="RNA 2',3'-CYCLIC PHOSPHODIESTERASE"/>
    <property type="match status" value="1"/>
</dbReference>
<dbReference type="Pfam" id="PF13563">
    <property type="entry name" value="2_5_RNA_ligase2"/>
    <property type="match status" value="1"/>
</dbReference>
<dbReference type="NCBIfam" id="TIGR02258">
    <property type="entry name" value="2_5_ligase"/>
    <property type="match status" value="1"/>
</dbReference>
<proteinExistence type="inferred from homology"/>
<comment type="similarity">
    <text evidence="2">Belongs to the 2H phosphoesterase superfamily. ThpR family.</text>
</comment>
<gene>
    <name evidence="3" type="ORF">CR194_11730</name>
</gene>
<dbReference type="PANTHER" id="PTHR35561">
    <property type="entry name" value="RNA 2',3'-CYCLIC PHOSPHODIESTERASE"/>
    <property type="match status" value="1"/>
</dbReference>
<feature type="active site" description="Proton donor" evidence="2">
    <location>
        <position position="42"/>
    </location>
</feature>
<reference evidence="3 4" key="1">
    <citation type="submission" date="2017-10" db="EMBL/GenBank/DDBJ databases">
        <title>Bacillus sp. nov., a halophilic bacterium isolated from a Keqin Lake.</title>
        <authorList>
            <person name="Wang H."/>
        </authorList>
    </citation>
    <scope>NUCLEOTIDE SEQUENCE [LARGE SCALE GENOMIC DNA]</scope>
    <source>
        <strain evidence="3 4">KQ-12</strain>
    </source>
</reference>
<name>A0A323TH52_9BACI</name>
<dbReference type="EC" id="3.1.4.58" evidence="2"/>
<dbReference type="RefSeq" id="WP_110609842.1">
    <property type="nucleotide sequence ID" value="NZ_PDOD01000002.1"/>
</dbReference>
<feature type="short sequence motif" description="HXTX 1" evidence="2">
    <location>
        <begin position="42"/>
        <end position="45"/>
    </location>
</feature>
<evidence type="ECO:0000313" key="3">
    <source>
        <dbReference type="EMBL" id="PYZ93810.1"/>
    </source>
</evidence>
<keyword evidence="1 2" id="KW-0378">Hydrolase</keyword>